<dbReference type="EMBL" id="LUGH01000443">
    <property type="protein sequence ID" value="OBZ85009.1"/>
    <property type="molecule type" value="Genomic_DNA"/>
</dbReference>
<dbReference type="Proteomes" id="UP000093000">
    <property type="component" value="Unassembled WGS sequence"/>
</dbReference>
<evidence type="ECO:0000256" key="1">
    <source>
        <dbReference type="SAM" id="MobiDB-lite"/>
    </source>
</evidence>
<organism evidence="2 3">
    <name type="scientific">Choanephora cucurbitarum</name>
    <dbReference type="NCBI Taxonomy" id="101091"/>
    <lineage>
        <taxon>Eukaryota</taxon>
        <taxon>Fungi</taxon>
        <taxon>Fungi incertae sedis</taxon>
        <taxon>Mucoromycota</taxon>
        <taxon>Mucoromycotina</taxon>
        <taxon>Mucoromycetes</taxon>
        <taxon>Mucorales</taxon>
        <taxon>Mucorineae</taxon>
        <taxon>Choanephoraceae</taxon>
        <taxon>Choanephoroideae</taxon>
        <taxon>Choanephora</taxon>
    </lineage>
</organism>
<name>A0A1C7N8Q5_9FUNG</name>
<gene>
    <name evidence="2" type="ORF">A0J61_06943</name>
</gene>
<dbReference type="InParanoid" id="A0A1C7N8Q5"/>
<sequence>MTRGGVNVLRNEKGFIEPRNYPPSSLEAISDKGVPKK</sequence>
<reference evidence="2 3" key="1">
    <citation type="submission" date="2016-03" db="EMBL/GenBank/DDBJ databases">
        <title>Choanephora cucurbitarum.</title>
        <authorList>
            <person name="Min B."/>
            <person name="Park H."/>
            <person name="Park J.-H."/>
            <person name="Shin H.-D."/>
            <person name="Choi I.-G."/>
        </authorList>
    </citation>
    <scope>NUCLEOTIDE SEQUENCE [LARGE SCALE GENOMIC DNA]</scope>
    <source>
        <strain evidence="2 3">KUS-F28377</strain>
    </source>
</reference>
<dbReference type="AlphaFoldDB" id="A0A1C7N8Q5"/>
<proteinExistence type="predicted"/>
<protein>
    <submittedName>
        <fullName evidence="2">Uncharacterized protein</fullName>
    </submittedName>
</protein>
<comment type="caution">
    <text evidence="2">The sequence shown here is derived from an EMBL/GenBank/DDBJ whole genome shotgun (WGS) entry which is preliminary data.</text>
</comment>
<evidence type="ECO:0000313" key="3">
    <source>
        <dbReference type="Proteomes" id="UP000093000"/>
    </source>
</evidence>
<evidence type="ECO:0000313" key="2">
    <source>
        <dbReference type="EMBL" id="OBZ85009.1"/>
    </source>
</evidence>
<dbReference type="OrthoDB" id="433924at2759"/>
<accession>A0A1C7N8Q5</accession>
<keyword evidence="3" id="KW-1185">Reference proteome</keyword>
<feature type="non-terminal residue" evidence="2">
    <location>
        <position position="37"/>
    </location>
</feature>
<feature type="region of interest" description="Disordered" evidence="1">
    <location>
        <begin position="15"/>
        <end position="37"/>
    </location>
</feature>